<evidence type="ECO:0000313" key="2">
    <source>
        <dbReference type="Proteomes" id="UP000887578"/>
    </source>
</evidence>
<dbReference type="AlphaFoldDB" id="A0A914Q971"/>
<keyword evidence="1" id="KW-0812">Transmembrane</keyword>
<proteinExistence type="predicted"/>
<accession>A0A914Q971</accession>
<keyword evidence="1" id="KW-1133">Transmembrane helix</keyword>
<evidence type="ECO:0000256" key="1">
    <source>
        <dbReference type="SAM" id="Phobius"/>
    </source>
</evidence>
<sequence>MLNHKCIPGKDYIAYIDGFGESLFLLFYFICKFLFNSIFTKAGYEIISYKTLIYDEKDGVNALYEKILQSSNSSKIVATTPLSTGLPIFKGLKEKVLKLPNFIASELGGTKSAPKFACEIYKWLIDNSYVKYYIIPASTRYYFLQTFSGGKFNNGKIVFGNDTILPHQDTFNLPRWNLGFHITYVDETEGDRTILQKLELGSECHYHKITVLVDINNFPTVQCESLLSEHILNLPQKLTQIISEKYPVIIFRDSISLICIFNPQKNQYEFLDTWNDIFGRDLFISFDEKKPKYFEKAAEVFKLKPTFVVYDLLRILSIRPNELLANKGASHWGFTVTKDINNPILLMLLKQHIKAITKKTGTKPKQLACFYFDLNGDKNLVYDSIGEASKLLKIDGTKQIRELL</sequence>
<dbReference type="WBParaSite" id="PDA_v2.g28124.t1">
    <property type="protein sequence ID" value="PDA_v2.g28124.t1"/>
    <property type="gene ID" value="PDA_v2.g28124"/>
</dbReference>
<evidence type="ECO:0000313" key="3">
    <source>
        <dbReference type="WBParaSite" id="PDA_v2.g28124.t1"/>
    </source>
</evidence>
<reference evidence="3" key="1">
    <citation type="submission" date="2022-11" db="UniProtKB">
        <authorList>
            <consortium name="WormBaseParasite"/>
        </authorList>
    </citation>
    <scope>IDENTIFICATION</scope>
</reference>
<keyword evidence="1" id="KW-0472">Membrane</keyword>
<organism evidence="2 3">
    <name type="scientific">Panagrolaimus davidi</name>
    <dbReference type="NCBI Taxonomy" id="227884"/>
    <lineage>
        <taxon>Eukaryota</taxon>
        <taxon>Metazoa</taxon>
        <taxon>Ecdysozoa</taxon>
        <taxon>Nematoda</taxon>
        <taxon>Chromadorea</taxon>
        <taxon>Rhabditida</taxon>
        <taxon>Tylenchina</taxon>
        <taxon>Panagrolaimomorpha</taxon>
        <taxon>Panagrolaimoidea</taxon>
        <taxon>Panagrolaimidae</taxon>
        <taxon>Panagrolaimus</taxon>
    </lineage>
</organism>
<protein>
    <submittedName>
        <fullName evidence="3">Uncharacterized protein</fullName>
    </submittedName>
</protein>
<dbReference type="Proteomes" id="UP000887578">
    <property type="component" value="Unplaced"/>
</dbReference>
<name>A0A914Q971_9BILA</name>
<feature type="transmembrane region" description="Helical" evidence="1">
    <location>
        <begin position="12"/>
        <end position="30"/>
    </location>
</feature>
<keyword evidence="2" id="KW-1185">Reference proteome</keyword>